<dbReference type="GO" id="GO:0006269">
    <property type="term" value="P:DNA replication, synthesis of primer"/>
    <property type="evidence" value="ECO:0007669"/>
    <property type="project" value="UniProtKB-KW"/>
</dbReference>
<keyword evidence="2" id="KW-0639">Primosome</keyword>
<dbReference type="GO" id="GO:0003677">
    <property type="term" value="F:DNA binding"/>
    <property type="evidence" value="ECO:0007669"/>
    <property type="project" value="UniProtKB-KW"/>
</dbReference>
<gene>
    <name evidence="14" type="ORF">BL240_10080</name>
</gene>
<evidence type="ECO:0000256" key="12">
    <source>
        <dbReference type="SAM" id="MobiDB-lite"/>
    </source>
</evidence>
<evidence type="ECO:0000256" key="5">
    <source>
        <dbReference type="ARBA" id="ARBA00022801"/>
    </source>
</evidence>
<dbReference type="GO" id="GO:0016787">
    <property type="term" value="F:hydrolase activity"/>
    <property type="evidence" value="ECO:0007669"/>
    <property type="project" value="UniProtKB-KW"/>
</dbReference>
<dbReference type="InterPro" id="IPR007694">
    <property type="entry name" value="DNA_helicase_DnaB-like_C"/>
</dbReference>
<dbReference type="SMART" id="SM00382">
    <property type="entry name" value="AAA"/>
    <property type="match status" value="1"/>
</dbReference>
<dbReference type="GO" id="GO:1990077">
    <property type="term" value="C:primosome complex"/>
    <property type="evidence" value="ECO:0007669"/>
    <property type="project" value="UniProtKB-KW"/>
</dbReference>
<dbReference type="EC" id="5.6.2.3" evidence="10"/>
<protein>
    <recommendedName>
        <fullName evidence="10">DNA 5'-3' helicase</fullName>
        <ecNumber evidence="10">5.6.2.3</ecNumber>
    </recommendedName>
</protein>
<keyword evidence="7" id="KW-0067">ATP-binding</keyword>
<dbReference type="Gene3D" id="1.10.860.10">
    <property type="entry name" value="DNAb Helicase, Chain A"/>
    <property type="match status" value="1"/>
</dbReference>
<dbReference type="InterPro" id="IPR027417">
    <property type="entry name" value="P-loop_NTPase"/>
</dbReference>
<dbReference type="CDD" id="cd00984">
    <property type="entry name" value="DnaB_C"/>
    <property type="match status" value="1"/>
</dbReference>
<keyword evidence="3" id="KW-0235">DNA replication</keyword>
<evidence type="ECO:0000256" key="9">
    <source>
        <dbReference type="ARBA" id="ARBA00023235"/>
    </source>
</evidence>
<comment type="catalytic activity">
    <reaction evidence="11">
        <text>ATP + H2O = ADP + phosphate + H(+)</text>
        <dbReference type="Rhea" id="RHEA:13065"/>
        <dbReference type="ChEBI" id="CHEBI:15377"/>
        <dbReference type="ChEBI" id="CHEBI:15378"/>
        <dbReference type="ChEBI" id="CHEBI:30616"/>
        <dbReference type="ChEBI" id="CHEBI:43474"/>
        <dbReference type="ChEBI" id="CHEBI:456216"/>
        <dbReference type="EC" id="5.6.2.3"/>
    </reaction>
</comment>
<keyword evidence="5" id="KW-0378">Hydrolase</keyword>
<dbReference type="GO" id="GO:0043139">
    <property type="term" value="F:5'-3' DNA helicase activity"/>
    <property type="evidence" value="ECO:0007669"/>
    <property type="project" value="UniProtKB-EC"/>
</dbReference>
<dbReference type="SUPFAM" id="SSF52540">
    <property type="entry name" value="P-loop containing nucleoside triphosphate hydrolases"/>
    <property type="match status" value="1"/>
</dbReference>
<evidence type="ECO:0000256" key="2">
    <source>
        <dbReference type="ARBA" id="ARBA00022515"/>
    </source>
</evidence>
<dbReference type="InterPro" id="IPR036185">
    <property type="entry name" value="DNA_heli_DnaB-like_N_sf"/>
</dbReference>
<dbReference type="Gene3D" id="3.40.50.300">
    <property type="entry name" value="P-loop containing nucleotide triphosphate hydrolases"/>
    <property type="match status" value="1"/>
</dbReference>
<feature type="domain" description="SF4 helicase" evidence="13">
    <location>
        <begin position="170"/>
        <end position="433"/>
    </location>
</feature>
<dbReference type="InterPro" id="IPR016136">
    <property type="entry name" value="DNA_helicase_N/primase_C"/>
</dbReference>
<organism evidence="14 15">
    <name type="scientific">Pseudomonas putida</name>
    <name type="common">Arthrobacter siderocapsulatus</name>
    <dbReference type="NCBI Taxonomy" id="303"/>
    <lineage>
        <taxon>Bacteria</taxon>
        <taxon>Pseudomonadati</taxon>
        <taxon>Pseudomonadota</taxon>
        <taxon>Gammaproteobacteria</taxon>
        <taxon>Pseudomonadales</taxon>
        <taxon>Pseudomonadaceae</taxon>
        <taxon>Pseudomonas</taxon>
    </lineage>
</organism>
<dbReference type="AlphaFoldDB" id="A0A1L5PNQ0"/>
<evidence type="ECO:0000256" key="7">
    <source>
        <dbReference type="ARBA" id="ARBA00022840"/>
    </source>
</evidence>
<evidence type="ECO:0000313" key="14">
    <source>
        <dbReference type="EMBL" id="APO81771.1"/>
    </source>
</evidence>
<evidence type="ECO:0000256" key="10">
    <source>
        <dbReference type="ARBA" id="ARBA00044969"/>
    </source>
</evidence>
<keyword evidence="4" id="KW-0547">Nucleotide-binding</keyword>
<dbReference type="SUPFAM" id="SSF48024">
    <property type="entry name" value="N-terminal domain of DnaB helicase"/>
    <property type="match status" value="1"/>
</dbReference>
<dbReference type="PANTHER" id="PTHR30153:SF2">
    <property type="entry name" value="REPLICATIVE DNA HELICASE"/>
    <property type="match status" value="1"/>
</dbReference>
<dbReference type="GO" id="GO:0005524">
    <property type="term" value="F:ATP binding"/>
    <property type="evidence" value="ECO:0007669"/>
    <property type="project" value="UniProtKB-KW"/>
</dbReference>
<dbReference type="Pfam" id="PF03796">
    <property type="entry name" value="DnaB_C"/>
    <property type="match status" value="1"/>
</dbReference>
<name>A0A1L5PNQ0_PSEPU</name>
<evidence type="ECO:0000256" key="3">
    <source>
        <dbReference type="ARBA" id="ARBA00022705"/>
    </source>
</evidence>
<evidence type="ECO:0000256" key="11">
    <source>
        <dbReference type="ARBA" id="ARBA00048954"/>
    </source>
</evidence>
<keyword evidence="9" id="KW-0413">Isomerase</keyword>
<sequence length="460" mass="49773">MSRDLFSIEAEHALLGALMLDASLYDDITSNLTTQDFSDLENAALYQSICNTHAAGYSVDPVTVGSRYPTLPSGESTIYYAGTIAKNTPSTANWKAYLRTVLERSTLRRVVEVAEVIRGSVHDDKPVEEVIALAQQATADLRNLDSAEPEYHRIGDVLPAVIDGIDARFNGTVSRGLSTGIPDLDNILCGLRPGHMIVVAGLPGSGKTILGQQIAQHITVSLGHAGLMFSLEMTKEELAARGIASLGAVNLSRIDAGNTLQDDDWPKITSAVSLLNRARLYANDQAGMTMPRIRSIARQCQKREGLDVLVVDYLTLIASEGGQNRTLEVGKISTALKNLAKELGVPVIVLAQLNRGPANRPDKRPRPSDLRDSGQIEQDADAVILVHRDPDSEEGQNGVTELIVGKCRHGKPGTCLVQAQGQYVRFVPFGGRSPSDDEVEMGRVVNFSKHRKGGKHHETF</sequence>
<dbReference type="RefSeq" id="WP_075044684.1">
    <property type="nucleotide sequence ID" value="NZ_CP018743.1"/>
</dbReference>
<dbReference type="GO" id="GO:0005829">
    <property type="term" value="C:cytosol"/>
    <property type="evidence" value="ECO:0007669"/>
    <property type="project" value="TreeGrafter"/>
</dbReference>
<dbReference type="InterPro" id="IPR007693">
    <property type="entry name" value="DNA_helicase_DnaB-like_N"/>
</dbReference>
<comment type="similarity">
    <text evidence="1">Belongs to the helicase family. DnaB subfamily.</text>
</comment>
<evidence type="ECO:0000256" key="6">
    <source>
        <dbReference type="ARBA" id="ARBA00022806"/>
    </source>
</evidence>
<evidence type="ECO:0000313" key="15">
    <source>
        <dbReference type="Proteomes" id="UP000185146"/>
    </source>
</evidence>
<dbReference type="PROSITE" id="PS51199">
    <property type="entry name" value="SF4_HELICASE"/>
    <property type="match status" value="1"/>
</dbReference>
<keyword evidence="6 14" id="KW-0347">Helicase</keyword>
<dbReference type="EMBL" id="CP018743">
    <property type="protein sequence ID" value="APO81771.1"/>
    <property type="molecule type" value="Genomic_DNA"/>
</dbReference>
<dbReference type="Proteomes" id="UP000185146">
    <property type="component" value="Chromosome"/>
</dbReference>
<evidence type="ECO:0000256" key="1">
    <source>
        <dbReference type="ARBA" id="ARBA00008428"/>
    </source>
</evidence>
<evidence type="ECO:0000256" key="4">
    <source>
        <dbReference type="ARBA" id="ARBA00022741"/>
    </source>
</evidence>
<dbReference type="InterPro" id="IPR003593">
    <property type="entry name" value="AAA+_ATPase"/>
</dbReference>
<feature type="compositionally biased region" description="Basic and acidic residues" evidence="12">
    <location>
        <begin position="360"/>
        <end position="374"/>
    </location>
</feature>
<keyword evidence="8" id="KW-0238">DNA-binding</keyword>
<dbReference type="PANTHER" id="PTHR30153">
    <property type="entry name" value="REPLICATIVE DNA HELICASE DNAB"/>
    <property type="match status" value="1"/>
</dbReference>
<proteinExistence type="inferred from homology"/>
<evidence type="ECO:0000259" key="13">
    <source>
        <dbReference type="PROSITE" id="PS51199"/>
    </source>
</evidence>
<reference evidence="14 15" key="1">
    <citation type="submission" date="2016-12" db="EMBL/GenBank/DDBJ databases">
        <title>Draft Genome Sequence of Mercury Resistant Pseudomonas DRA525.</title>
        <authorList>
            <person name="Drace K.M."/>
        </authorList>
    </citation>
    <scope>NUCLEOTIDE SEQUENCE [LARGE SCALE GENOMIC DNA]</scope>
    <source>
        <strain evidence="14 15">DRA525</strain>
    </source>
</reference>
<evidence type="ECO:0000256" key="8">
    <source>
        <dbReference type="ARBA" id="ARBA00023125"/>
    </source>
</evidence>
<dbReference type="Pfam" id="PF00772">
    <property type="entry name" value="DnaB"/>
    <property type="match status" value="1"/>
</dbReference>
<accession>A0A1L5PNQ0</accession>
<feature type="region of interest" description="Disordered" evidence="12">
    <location>
        <begin position="356"/>
        <end position="375"/>
    </location>
</feature>